<dbReference type="Pfam" id="PF11931">
    <property type="entry name" value="SF3a60_Prp9_C"/>
    <property type="match status" value="1"/>
</dbReference>
<dbReference type="GO" id="GO:0008270">
    <property type="term" value="F:zinc ion binding"/>
    <property type="evidence" value="ECO:0007669"/>
    <property type="project" value="UniProtKB-KW"/>
</dbReference>
<feature type="non-terminal residue" evidence="9">
    <location>
        <position position="1"/>
    </location>
</feature>
<dbReference type="SMART" id="SM00355">
    <property type="entry name" value="ZnF_C2H2"/>
    <property type="match status" value="2"/>
</dbReference>
<evidence type="ECO:0000256" key="4">
    <source>
        <dbReference type="ARBA" id="ARBA00022771"/>
    </source>
</evidence>
<dbReference type="PANTHER" id="PTHR12786">
    <property type="entry name" value="SPLICING FACTOR SF3A-RELATED"/>
    <property type="match status" value="1"/>
</dbReference>
<reference evidence="9" key="1">
    <citation type="submission" date="2022-07" db="EMBL/GenBank/DDBJ databases">
        <title>Phylogenomic reconstructions and comparative analyses of Kickxellomycotina fungi.</title>
        <authorList>
            <person name="Reynolds N.K."/>
            <person name="Stajich J.E."/>
            <person name="Barry K."/>
            <person name="Grigoriev I.V."/>
            <person name="Crous P."/>
            <person name="Smith M.E."/>
        </authorList>
    </citation>
    <scope>NUCLEOTIDE SEQUENCE</scope>
    <source>
        <strain evidence="9">IMI 214461</strain>
    </source>
</reference>
<feature type="region of interest" description="Disordered" evidence="7">
    <location>
        <begin position="182"/>
        <end position="203"/>
    </location>
</feature>
<evidence type="ECO:0000313" key="9">
    <source>
        <dbReference type="EMBL" id="KAJ1997286.1"/>
    </source>
</evidence>
<evidence type="ECO:0000256" key="6">
    <source>
        <dbReference type="ARBA" id="ARBA00023242"/>
    </source>
</evidence>
<dbReference type="GO" id="GO:0003910">
    <property type="term" value="F:DNA ligase (ATP) activity"/>
    <property type="evidence" value="ECO:0007669"/>
    <property type="project" value="UniProtKB-EC"/>
</dbReference>
<sequence>RERVMLARAQDDDAGDDLEIPEAETFVEAGDEHRLETMFSGEERVGRYVDVHEQHEHYLNLKDAPRVTYLEYLDRLHQFETYPQKHKLQPAYRQYLRGVREYFEGYFSRAMPLFDARRARDEDGEARARFSAEWAEQKVLGWTTGAGNSEQDLFCGVCKKQFEKPTTLAAHLASRKHQKAVARVEGSRGDPVAPSAEQQSADERREIAWEEHVIRVYIQVLGERIRDTRANVERRQALTEEERDQEVDEEVAEFVEDKDDEQDEQVYNPLNLPLGWDGKPIPYWLYKLHGLGAKFSCEICGSSVYRGRKAYERHFQEARHATNMRRLGIPNTRQFHGVAAISEALALWERIQRDRKLEAASADTIEEYEDGEGNVFNKKTYFDLKRQGLI</sequence>
<dbReference type="EC" id="6.5.1.1" evidence="9"/>
<evidence type="ECO:0000313" key="10">
    <source>
        <dbReference type="Proteomes" id="UP001150907"/>
    </source>
</evidence>
<dbReference type="EMBL" id="JANBQF010001416">
    <property type="protein sequence ID" value="KAJ1997286.1"/>
    <property type="molecule type" value="Genomic_DNA"/>
</dbReference>
<dbReference type="OrthoDB" id="2160351at2759"/>
<keyword evidence="9" id="KW-0436">Ligase</keyword>
<dbReference type="InterPro" id="IPR036236">
    <property type="entry name" value="Znf_C2H2_sf"/>
</dbReference>
<evidence type="ECO:0000256" key="1">
    <source>
        <dbReference type="ARBA" id="ARBA00004123"/>
    </source>
</evidence>
<evidence type="ECO:0000256" key="5">
    <source>
        <dbReference type="ARBA" id="ARBA00022833"/>
    </source>
</evidence>
<protein>
    <submittedName>
        <fullName evidence="9">Pre-mRNA-splicing factor sap61</fullName>
        <ecNumber evidence="9">6.5.1.1</ecNumber>
    </submittedName>
</protein>
<dbReference type="Proteomes" id="UP001150907">
    <property type="component" value="Unassembled WGS sequence"/>
</dbReference>
<dbReference type="GO" id="GO:0003723">
    <property type="term" value="F:RNA binding"/>
    <property type="evidence" value="ECO:0007669"/>
    <property type="project" value="InterPro"/>
</dbReference>
<accession>A0A9W8EC50</accession>
<dbReference type="GO" id="GO:0000398">
    <property type="term" value="P:mRNA splicing, via spliceosome"/>
    <property type="evidence" value="ECO:0007669"/>
    <property type="project" value="InterPro"/>
</dbReference>
<evidence type="ECO:0000256" key="3">
    <source>
        <dbReference type="ARBA" id="ARBA00022723"/>
    </source>
</evidence>
<gene>
    <name evidence="9" type="primary">sap61_2</name>
    <name evidence="9" type="ORF">H4R26_005886</name>
</gene>
<name>A0A9W8EC50_9FUNG</name>
<dbReference type="Pfam" id="PF16837">
    <property type="entry name" value="SF3A3"/>
    <property type="match status" value="1"/>
</dbReference>
<keyword evidence="10" id="KW-1185">Reference proteome</keyword>
<proteinExistence type="inferred from homology"/>
<organism evidence="9 10">
    <name type="scientific">Coemansia thaxteri</name>
    <dbReference type="NCBI Taxonomy" id="2663907"/>
    <lineage>
        <taxon>Eukaryota</taxon>
        <taxon>Fungi</taxon>
        <taxon>Fungi incertae sedis</taxon>
        <taxon>Zoopagomycota</taxon>
        <taxon>Kickxellomycotina</taxon>
        <taxon>Kickxellomycetes</taxon>
        <taxon>Kickxellales</taxon>
        <taxon>Kickxellaceae</taxon>
        <taxon>Coemansia</taxon>
    </lineage>
</organism>
<dbReference type="PANTHER" id="PTHR12786:SF2">
    <property type="entry name" value="SPLICING FACTOR 3A SUBUNIT 3"/>
    <property type="match status" value="1"/>
</dbReference>
<dbReference type="InterPro" id="IPR024598">
    <property type="entry name" value="SF3a60/Prp9_C"/>
</dbReference>
<evidence type="ECO:0000256" key="2">
    <source>
        <dbReference type="ARBA" id="ARBA00008776"/>
    </source>
</evidence>
<dbReference type="InterPro" id="IPR013087">
    <property type="entry name" value="Znf_C2H2_type"/>
</dbReference>
<dbReference type="PROSITE" id="PS50171">
    <property type="entry name" value="ZF_MATRIN"/>
    <property type="match status" value="1"/>
</dbReference>
<dbReference type="Gene3D" id="3.30.160.60">
    <property type="entry name" value="Classic Zinc Finger"/>
    <property type="match status" value="1"/>
</dbReference>
<feature type="domain" description="Matrin-type" evidence="8">
    <location>
        <begin position="295"/>
        <end position="326"/>
    </location>
</feature>
<comment type="similarity">
    <text evidence="2">Belongs to the SF3A3 family.</text>
</comment>
<evidence type="ECO:0000259" key="8">
    <source>
        <dbReference type="PROSITE" id="PS50171"/>
    </source>
</evidence>
<keyword evidence="4" id="KW-0863">Zinc-finger</keyword>
<dbReference type="PROSITE" id="PS00028">
    <property type="entry name" value="ZINC_FINGER_C2H2_1"/>
    <property type="match status" value="1"/>
</dbReference>
<evidence type="ECO:0000256" key="7">
    <source>
        <dbReference type="SAM" id="MobiDB-lite"/>
    </source>
</evidence>
<dbReference type="InterPro" id="IPR000690">
    <property type="entry name" value="Matrin/U1-C_Znf_C2H2"/>
</dbReference>
<dbReference type="InterPro" id="IPR031774">
    <property type="entry name" value="SF3A3_dom"/>
</dbReference>
<keyword evidence="6" id="KW-0539">Nucleus</keyword>
<dbReference type="InterPro" id="IPR003604">
    <property type="entry name" value="Matrin/U1-like-C_Znf_C2H2"/>
</dbReference>
<dbReference type="SMART" id="SM00451">
    <property type="entry name" value="ZnF_U1"/>
    <property type="match status" value="2"/>
</dbReference>
<comment type="subcellular location">
    <subcellularLocation>
        <location evidence="1">Nucleus</location>
    </subcellularLocation>
</comment>
<dbReference type="AlphaFoldDB" id="A0A9W8EC50"/>
<keyword evidence="3" id="KW-0479">Metal-binding</keyword>
<dbReference type="GO" id="GO:0005681">
    <property type="term" value="C:spliceosomal complex"/>
    <property type="evidence" value="ECO:0007669"/>
    <property type="project" value="InterPro"/>
</dbReference>
<dbReference type="Pfam" id="PF12874">
    <property type="entry name" value="zf-met"/>
    <property type="match status" value="1"/>
</dbReference>
<dbReference type="InterPro" id="IPR051421">
    <property type="entry name" value="RNA_Proc_DNA_Dmg_Regulator"/>
</dbReference>
<keyword evidence="5" id="KW-0862">Zinc</keyword>
<dbReference type="SUPFAM" id="SSF57667">
    <property type="entry name" value="beta-beta-alpha zinc fingers"/>
    <property type="match status" value="1"/>
</dbReference>
<comment type="caution">
    <text evidence="9">The sequence shown here is derived from an EMBL/GenBank/DDBJ whole genome shotgun (WGS) entry which is preliminary data.</text>
</comment>